<gene>
    <name evidence="1" type="ORF">N7U62_03775</name>
</gene>
<evidence type="ECO:0000313" key="2">
    <source>
        <dbReference type="Proteomes" id="UP001300692"/>
    </source>
</evidence>
<dbReference type="EMBL" id="JAOYOD010000001">
    <property type="protein sequence ID" value="MCV9385764.1"/>
    <property type="molecule type" value="Genomic_DNA"/>
</dbReference>
<protein>
    <submittedName>
        <fullName evidence="1">Uncharacterized protein</fullName>
    </submittedName>
</protein>
<organism evidence="1 2">
    <name type="scientific">Reichenbachiella ulvae</name>
    <dbReference type="NCBI Taxonomy" id="2980104"/>
    <lineage>
        <taxon>Bacteria</taxon>
        <taxon>Pseudomonadati</taxon>
        <taxon>Bacteroidota</taxon>
        <taxon>Cytophagia</taxon>
        <taxon>Cytophagales</taxon>
        <taxon>Reichenbachiellaceae</taxon>
        <taxon>Reichenbachiella</taxon>
    </lineage>
</organism>
<proteinExistence type="predicted"/>
<keyword evidence="2" id="KW-1185">Reference proteome</keyword>
<evidence type="ECO:0000313" key="1">
    <source>
        <dbReference type="EMBL" id="MCV9385764.1"/>
    </source>
</evidence>
<name>A0ABT3CQK4_9BACT</name>
<dbReference type="Proteomes" id="UP001300692">
    <property type="component" value="Unassembled WGS sequence"/>
</dbReference>
<sequence>MGKKEIYSIAGKLKGHHDSDINGMIDTWENLLVSLDQFKTNIHDIGLEYAEKNHLTTWIVDTSNSTGVFKKEIQGFIESVVAPKCAEIGIKYFFVVLPQSAIAKLSTKNVAKINSGQEGMQTFEVASVDEALSMLQEVKLSS</sequence>
<reference evidence="1 2" key="1">
    <citation type="submission" date="2022-10" db="EMBL/GenBank/DDBJ databases">
        <title>Comparative genomics and taxonomic characterization of three novel marine species of genus Reichenbachiella exhibiting antioxidant and polysaccharide degradation activities.</title>
        <authorList>
            <person name="Muhammad N."/>
            <person name="Lee Y.-J."/>
            <person name="Ko J."/>
            <person name="Kim S.-G."/>
        </authorList>
    </citation>
    <scope>NUCLEOTIDE SEQUENCE [LARGE SCALE GENOMIC DNA]</scope>
    <source>
        <strain evidence="1 2">ABR2-5</strain>
    </source>
</reference>
<dbReference type="RefSeq" id="WP_264136547.1">
    <property type="nucleotide sequence ID" value="NZ_JAOYOD010000001.1"/>
</dbReference>
<accession>A0ABT3CQK4</accession>
<comment type="caution">
    <text evidence="1">The sequence shown here is derived from an EMBL/GenBank/DDBJ whole genome shotgun (WGS) entry which is preliminary data.</text>
</comment>